<keyword evidence="5 13" id="KW-0597">Phosphoprotein</keyword>
<dbReference type="Gene3D" id="1.10.287.130">
    <property type="match status" value="1"/>
</dbReference>
<dbReference type="SUPFAM" id="SSF55781">
    <property type="entry name" value="GAF domain-like"/>
    <property type="match status" value="1"/>
</dbReference>
<evidence type="ECO:0000256" key="14">
    <source>
        <dbReference type="SAM" id="Coils"/>
    </source>
</evidence>
<feature type="compositionally biased region" description="Basic and acidic residues" evidence="15">
    <location>
        <begin position="2280"/>
        <end position="2291"/>
    </location>
</feature>
<keyword evidence="20" id="KW-1185">Reference proteome</keyword>
<feature type="compositionally biased region" description="Polar residues" evidence="15">
    <location>
        <begin position="1557"/>
        <end position="1570"/>
    </location>
</feature>
<feature type="region of interest" description="Disordered" evidence="15">
    <location>
        <begin position="505"/>
        <end position="531"/>
    </location>
</feature>
<dbReference type="InterPro" id="IPR001789">
    <property type="entry name" value="Sig_transdc_resp-reg_receiver"/>
</dbReference>
<feature type="domain" description="Histidine kinase" evidence="17">
    <location>
        <begin position="1852"/>
        <end position="2073"/>
    </location>
</feature>
<evidence type="ECO:0000256" key="5">
    <source>
        <dbReference type="ARBA" id="ARBA00022553"/>
    </source>
</evidence>
<evidence type="ECO:0000256" key="4">
    <source>
        <dbReference type="ARBA" id="ARBA00022475"/>
    </source>
</evidence>
<feature type="region of interest" description="Disordered" evidence="15">
    <location>
        <begin position="1557"/>
        <end position="1577"/>
    </location>
</feature>
<comment type="catalytic activity">
    <reaction evidence="1">
        <text>ATP + protein L-histidine = ADP + protein N-phospho-L-histidine.</text>
        <dbReference type="EC" id="2.7.13.3"/>
    </reaction>
</comment>
<dbReference type="GO" id="GO:0009927">
    <property type="term" value="F:histidine phosphotransfer kinase activity"/>
    <property type="evidence" value="ECO:0007669"/>
    <property type="project" value="TreeGrafter"/>
</dbReference>
<evidence type="ECO:0000256" key="12">
    <source>
        <dbReference type="ARBA" id="ARBA00023136"/>
    </source>
</evidence>
<reference evidence="20" key="1">
    <citation type="journal article" date="2020" name="Stud. Mycol.">
        <title>101 Dothideomycetes genomes: A test case for predicting lifestyles and emergence of pathogens.</title>
        <authorList>
            <person name="Haridas S."/>
            <person name="Albert R."/>
            <person name="Binder M."/>
            <person name="Bloem J."/>
            <person name="LaButti K."/>
            <person name="Salamov A."/>
            <person name="Andreopoulos B."/>
            <person name="Baker S."/>
            <person name="Barry K."/>
            <person name="Bills G."/>
            <person name="Bluhm B."/>
            <person name="Cannon C."/>
            <person name="Castanera R."/>
            <person name="Culley D."/>
            <person name="Daum C."/>
            <person name="Ezra D."/>
            <person name="Gonzalez J."/>
            <person name="Henrissat B."/>
            <person name="Kuo A."/>
            <person name="Liang C."/>
            <person name="Lipzen A."/>
            <person name="Lutzoni F."/>
            <person name="Magnuson J."/>
            <person name="Mondo S."/>
            <person name="Nolan M."/>
            <person name="Ohm R."/>
            <person name="Pangilinan J."/>
            <person name="Park H.-J."/>
            <person name="Ramirez L."/>
            <person name="Alfaro M."/>
            <person name="Sun H."/>
            <person name="Tritt A."/>
            <person name="Yoshinaga Y."/>
            <person name="Zwiers L.-H."/>
            <person name="Turgeon B."/>
            <person name="Goodwin S."/>
            <person name="Spatafora J."/>
            <person name="Crous P."/>
            <person name="Grigoriev I."/>
        </authorList>
    </citation>
    <scope>NUCLEOTIDE SEQUENCE [LARGE SCALE GENOMIC DNA]</scope>
    <source>
        <strain evidence="20">CECT 20119</strain>
    </source>
</reference>
<evidence type="ECO:0000256" key="15">
    <source>
        <dbReference type="SAM" id="MobiDB-lite"/>
    </source>
</evidence>
<dbReference type="EMBL" id="ML992501">
    <property type="protein sequence ID" value="KAF2227998.1"/>
    <property type="molecule type" value="Genomic_DNA"/>
</dbReference>
<dbReference type="Gene3D" id="1.10.510.10">
    <property type="entry name" value="Transferase(Phosphotransferase) domain 1"/>
    <property type="match status" value="1"/>
</dbReference>
<evidence type="ECO:0000256" key="3">
    <source>
        <dbReference type="ARBA" id="ARBA00012438"/>
    </source>
</evidence>
<evidence type="ECO:0000256" key="13">
    <source>
        <dbReference type="PROSITE-ProRule" id="PRU00169"/>
    </source>
</evidence>
<dbReference type="CDD" id="cd17546">
    <property type="entry name" value="REC_hyHK_CKI1_RcsC-like"/>
    <property type="match status" value="1"/>
</dbReference>
<dbReference type="InterPro" id="IPR011006">
    <property type="entry name" value="CheY-like_superfamily"/>
</dbReference>
<dbReference type="SUPFAM" id="SSF52172">
    <property type="entry name" value="CheY-like"/>
    <property type="match status" value="1"/>
</dbReference>
<dbReference type="SUPFAM" id="SSF56112">
    <property type="entry name" value="Protein kinase-like (PK-like)"/>
    <property type="match status" value="1"/>
</dbReference>
<dbReference type="Proteomes" id="UP000799538">
    <property type="component" value="Unassembled WGS sequence"/>
</dbReference>
<feature type="domain" description="Protein kinase" evidence="16">
    <location>
        <begin position="1"/>
        <end position="365"/>
    </location>
</feature>
<feature type="region of interest" description="Disordered" evidence="15">
    <location>
        <begin position="1589"/>
        <end position="1614"/>
    </location>
</feature>
<dbReference type="InterPro" id="IPR029016">
    <property type="entry name" value="GAF-like_dom_sf"/>
</dbReference>
<dbReference type="InterPro" id="IPR005467">
    <property type="entry name" value="His_kinase_dom"/>
</dbReference>
<dbReference type="InterPro" id="IPR041664">
    <property type="entry name" value="AAA_16"/>
</dbReference>
<feature type="coiled-coil region" evidence="14">
    <location>
        <begin position="1808"/>
        <end position="1841"/>
    </location>
</feature>
<dbReference type="FunFam" id="3.30.565.10:FF:000010">
    <property type="entry name" value="Sensor histidine kinase RcsC"/>
    <property type="match status" value="1"/>
</dbReference>
<dbReference type="InterPro" id="IPR003661">
    <property type="entry name" value="HisK_dim/P_dom"/>
</dbReference>
<feature type="compositionally biased region" description="Polar residues" evidence="15">
    <location>
        <begin position="507"/>
        <end position="526"/>
    </location>
</feature>
<dbReference type="InterPro" id="IPR036097">
    <property type="entry name" value="HisK_dim/P_sf"/>
</dbReference>
<evidence type="ECO:0000256" key="1">
    <source>
        <dbReference type="ARBA" id="ARBA00000085"/>
    </source>
</evidence>
<dbReference type="Pfam" id="PF02518">
    <property type="entry name" value="HATPase_c"/>
    <property type="match status" value="1"/>
</dbReference>
<dbReference type="InterPro" id="IPR003594">
    <property type="entry name" value="HATPase_dom"/>
</dbReference>
<keyword evidence="10" id="KW-0067">ATP-binding</keyword>
<dbReference type="Pfam" id="PF13191">
    <property type="entry name" value="AAA_16"/>
    <property type="match status" value="1"/>
</dbReference>
<dbReference type="CDD" id="cd00082">
    <property type="entry name" value="HisKA"/>
    <property type="match status" value="1"/>
</dbReference>
<evidence type="ECO:0000256" key="6">
    <source>
        <dbReference type="ARBA" id="ARBA00022679"/>
    </source>
</evidence>
<feature type="region of interest" description="Disordered" evidence="15">
    <location>
        <begin position="55"/>
        <end position="88"/>
    </location>
</feature>
<feature type="domain" description="Response regulatory" evidence="18">
    <location>
        <begin position="2123"/>
        <end position="2246"/>
    </location>
</feature>
<keyword evidence="14" id="KW-0175">Coiled coil</keyword>
<evidence type="ECO:0000259" key="18">
    <source>
        <dbReference type="PROSITE" id="PS50110"/>
    </source>
</evidence>
<dbReference type="Pfam" id="PF13185">
    <property type="entry name" value="GAF_2"/>
    <property type="match status" value="1"/>
</dbReference>
<dbReference type="SUPFAM" id="SSF52540">
    <property type="entry name" value="P-loop containing nucleoside triphosphate hydrolases"/>
    <property type="match status" value="1"/>
</dbReference>
<feature type="region of interest" description="Disordered" evidence="15">
    <location>
        <begin position="2273"/>
        <end position="2325"/>
    </location>
</feature>
<sequence length="2325" mass="258395">MDPKARAEADNEQLATRIFARLQQDVQGYEWDTSVPPFHSSYDHWHVWGFKLPTKTQEPSTNGTASSTNSRKSVDDLTDQPKPEQTEKLSVVARVSRHALRLEREFKLAQKLAQEAGEGQNIFINAIDFFRLPPRQAGDSKLVVMISESPGRNSLIELVELGPSFYRANSHDTKEQMQWERFPRRPSHHKTPLRLFISFAIGAVKCIEQLHHGKEMVHGDLRGDAFHFNKDTGVVRLINFGSGARSFENGLTSAGWSTLTAQLGVEHKLQFIAPEQTGRMPAEPDSRTDIYSLGILFWIMLADEPAFAGSGPLDIMQNVLSRRIPPIDSKRPDIPAGLSKIIQKMTQKNMADRYQSAAGLRHDLLECNRLLEEGACEALDNFKLGTRDVSSAFNHPTRLIGRAKQLDAIRKVMERAASKATHRAAITKQGLNGLRAASTYSGDKLEHLGDHIGSDSASSASRERGDSQLPSISEANAPEGLKKVFDSSHDVPELGINELEPKLSMDSRISNPSIDAATSGSMNHSHAPSKESLLRTAQKLRKAGRCELISISGSAGLGKSSILQIVQTHAREHGYYALAKFDQVKKVPFEPAFRIMSSLFRQIFSEGDVSTELHQQVRALVRPVWASLHTALELPPWLISPDLHHAKLSDVDTEAAMHEGAKCGDKGNTAADWLHAGGVIRDRRFVNTFMDFLRLLVMHKFMCLCLDDLQFADEESLDLIHSVVAAGIPIVLMLTFRTEDTLPAKTRALLDKATCVELTPFTEEQTSEYVAETLHRSTQYVLPLVAVIQQKTEGIPFLVREVLDQIHRSKCIYYSWRSSQWEFDLDAIFTRFADTESTSLAPDDYIFRRLAELPQDAKTLLCWASLVGNSFSFQLVNRVIVCDCSKASPMEFLPTRADDPISGLQSALASYAIMATEDEDKFRFSHDRYMGAVSALRAPYAKEEMHYVLACAMLKHDPWRPSRPTQILFDQSRHICSAVAVIRNRAHSYKPFRQLLYEAAETAREQGARQISLYFLKHALALLGKDIWDVDDKQADTTYTEVLTLMTQTAGSYWFLGDFDSTSKIITEIFEHAKDPADRSAAFVIESRMHAQRGDSIKAFLSMRQALADLGHETSPMTWDQCDDEFRRIAPLLAGREPEINAGQDIDPKLVTTGAVMIELLSAAFWSDPLLFFQMTIKILNLYLDKGIFPQLALGYVHIGSIAIGRYDMLEFGLQMGATAKKIMQTFEREAYTNGRGWTLHSLFLGHIESSMDEQLPILARGLDNTVSAGDKILQTLNIGVTAAYRLWASYELPEVEAFIYEQNEQIPDWRNDLRGGSFLIGVLQYSRALQGKTYYTDPAHILDDDSHSTVAYHEFVRKKASEPSRPLTIYDCYRLAALYRFGHLKQALELGEALYEPINSLFCMRYTYFASFFLALALVEKVRAEPGSPDNKKHLERVKTIEKKLQSVSLANDTNFTGYLQILQAELAELEGRFDVSITSYEAAVTHTVLHGIIMEEALANELYAEFLIRRGSTRPARSLLDDAIAAYRRIGATGKVQQITDKHAFTMHRTRSGLQIDQGTQTIESHPSATPYKLGRHEDDLISQTSEERTKAWLAPPPNSSPQLDRDGKTKDDAGLSAVGLDVIDLATILESSQLLSSELDVEKLLSSLTEIITDATGAEIGGVAVRDEEDQWRLAAIRGPEGNVEGMYGQPLDEIPDSVARSVTLYCLRFRESLFIPNVLEDERFAASREYKQTHPDGRAMIALPILHGDNQLLGSIYIEGPARSFKENATTVLRLLVNQVAISIANALLFKRLEKANASNAAMLEIQKQALSQAREAERKAKEAEAQAMENVRLKEEAAKAKSMFLANVSHELRTPLNGVIGMSELLKQSRLSKEQEGYADSIRVCADTLLSVINDILDFSKLEAGKMNLFNVQLSLKETISEVVRALSYTNMERGLSTIEELEIDAEMLVMGDPVRLHQVFMNLLSNAYKFTAKGKVTVRAILEYEDEHSIQVQCSVTDTGIGISEEQKKKLFLPFSQADSSTARSYGGTGLGLSICKSIIEICGGRIWLSSEVGVGTTVAFTLPFKKASEAAGGQGAGHAGRSADPMSIYRVSTDEEIAAGSLDHIDLASIPKEKLKICIAEDNPINQKIAISFVQKLGFKCSAFADGQQAVNALEAAAEADDPYHLVLMDCQMPVLDGYNATREIRKHKDPRVRKVLVIAMTASAIRGDREKCLEAGMNNYLAKPVRANVLKQMLEGYLNREASEVGDLQGLADGVAREVMGVNQGETTELGGQKEKAQKDRVGEVSQTDGEKAPPQVDTDKTASKKKKDLPVGIKKK</sequence>
<dbReference type="SUPFAM" id="SSF55874">
    <property type="entry name" value="ATPase domain of HSP90 chaperone/DNA topoisomerase II/histidine kinase"/>
    <property type="match status" value="1"/>
</dbReference>
<dbReference type="InterPro" id="IPR003018">
    <property type="entry name" value="GAF"/>
</dbReference>
<dbReference type="Gene3D" id="3.30.450.40">
    <property type="match status" value="1"/>
</dbReference>
<dbReference type="SMART" id="SM00220">
    <property type="entry name" value="S_TKc"/>
    <property type="match status" value="1"/>
</dbReference>
<dbReference type="Pfam" id="PF00512">
    <property type="entry name" value="HisKA"/>
    <property type="match status" value="1"/>
</dbReference>
<dbReference type="PANTHER" id="PTHR43047">
    <property type="entry name" value="TWO-COMPONENT HISTIDINE PROTEIN KINASE"/>
    <property type="match status" value="1"/>
</dbReference>
<dbReference type="InterPro" id="IPR027417">
    <property type="entry name" value="P-loop_NTPase"/>
</dbReference>
<dbReference type="OrthoDB" id="60033at2759"/>
<evidence type="ECO:0000259" key="17">
    <source>
        <dbReference type="PROSITE" id="PS50109"/>
    </source>
</evidence>
<accession>A0A6A6GQY2</accession>
<feature type="compositionally biased region" description="Basic residues" evidence="15">
    <location>
        <begin position="2312"/>
        <end position="2325"/>
    </location>
</feature>
<dbReference type="Pfam" id="PF00069">
    <property type="entry name" value="Pkinase"/>
    <property type="match status" value="1"/>
</dbReference>
<keyword evidence="9" id="KW-0418">Kinase</keyword>
<keyword evidence="12" id="KW-0472">Membrane</keyword>
<evidence type="ECO:0000256" key="8">
    <source>
        <dbReference type="ARBA" id="ARBA00022741"/>
    </source>
</evidence>
<dbReference type="EC" id="2.7.13.3" evidence="3"/>
<dbReference type="PROSITE" id="PS50110">
    <property type="entry name" value="RESPONSE_REGULATORY"/>
    <property type="match status" value="1"/>
</dbReference>
<keyword evidence="8" id="KW-0547">Nucleotide-binding</keyword>
<feature type="compositionally biased region" description="Basic and acidic residues" evidence="15">
    <location>
        <begin position="72"/>
        <end position="87"/>
    </location>
</feature>
<comment type="subcellular location">
    <subcellularLocation>
        <location evidence="2">Cell membrane</location>
        <topology evidence="2">Multi-pass membrane protein</topology>
    </subcellularLocation>
</comment>
<organism evidence="19 20">
    <name type="scientific">Elsinoe ampelina</name>
    <dbReference type="NCBI Taxonomy" id="302913"/>
    <lineage>
        <taxon>Eukaryota</taxon>
        <taxon>Fungi</taxon>
        <taxon>Dikarya</taxon>
        <taxon>Ascomycota</taxon>
        <taxon>Pezizomycotina</taxon>
        <taxon>Dothideomycetes</taxon>
        <taxon>Dothideomycetidae</taxon>
        <taxon>Myriangiales</taxon>
        <taxon>Elsinoaceae</taxon>
        <taxon>Elsinoe</taxon>
    </lineage>
</organism>
<dbReference type="FunFam" id="1.10.287.130:FF:000003">
    <property type="entry name" value="Histidine kinase"/>
    <property type="match status" value="1"/>
</dbReference>
<dbReference type="InterPro" id="IPR011009">
    <property type="entry name" value="Kinase-like_dom_sf"/>
</dbReference>
<keyword evidence="7" id="KW-0812">Transmembrane</keyword>
<name>A0A6A6GQY2_9PEZI</name>
<dbReference type="GO" id="GO:0000155">
    <property type="term" value="F:phosphorelay sensor kinase activity"/>
    <property type="evidence" value="ECO:0007669"/>
    <property type="project" value="InterPro"/>
</dbReference>
<dbReference type="Pfam" id="PF00072">
    <property type="entry name" value="Response_reg"/>
    <property type="match status" value="1"/>
</dbReference>
<feature type="modified residue" description="4-aspartylphosphate" evidence="13">
    <location>
        <position position="2177"/>
    </location>
</feature>
<dbReference type="InterPro" id="IPR000719">
    <property type="entry name" value="Prot_kinase_dom"/>
</dbReference>
<dbReference type="GO" id="GO:0005886">
    <property type="term" value="C:plasma membrane"/>
    <property type="evidence" value="ECO:0007669"/>
    <property type="project" value="UniProtKB-SubCell"/>
</dbReference>
<feature type="compositionally biased region" description="Polar residues" evidence="15">
    <location>
        <begin position="55"/>
        <end position="71"/>
    </location>
</feature>
<keyword evidence="4" id="KW-1003">Cell membrane</keyword>
<dbReference type="Gene3D" id="3.30.565.10">
    <property type="entry name" value="Histidine kinase-like ATPase, C-terminal domain"/>
    <property type="match status" value="1"/>
</dbReference>
<evidence type="ECO:0000256" key="10">
    <source>
        <dbReference type="ARBA" id="ARBA00022840"/>
    </source>
</evidence>
<evidence type="ECO:0000256" key="9">
    <source>
        <dbReference type="ARBA" id="ARBA00022777"/>
    </source>
</evidence>
<protein>
    <recommendedName>
        <fullName evidence="3">histidine kinase</fullName>
        <ecNumber evidence="3">2.7.13.3</ecNumber>
    </recommendedName>
</protein>
<evidence type="ECO:0000256" key="7">
    <source>
        <dbReference type="ARBA" id="ARBA00022692"/>
    </source>
</evidence>
<dbReference type="PRINTS" id="PR00344">
    <property type="entry name" value="BCTRLSENSOR"/>
</dbReference>
<dbReference type="SMART" id="SM00388">
    <property type="entry name" value="HisKA"/>
    <property type="match status" value="1"/>
</dbReference>
<dbReference type="PROSITE" id="PS50011">
    <property type="entry name" value="PROTEIN_KINASE_DOM"/>
    <property type="match status" value="1"/>
</dbReference>
<evidence type="ECO:0000313" key="20">
    <source>
        <dbReference type="Proteomes" id="UP000799538"/>
    </source>
</evidence>
<keyword evidence="11" id="KW-1133">Transmembrane helix</keyword>
<dbReference type="PANTHER" id="PTHR43047:SF46">
    <property type="entry name" value="HISTIDINE KINASE_RESPONSE REGULATOR, PUTATIVE (AFU_ORTHOLOGUE AFUA_3G12550)-RELATED"/>
    <property type="match status" value="1"/>
</dbReference>
<dbReference type="SMART" id="SM00065">
    <property type="entry name" value="GAF"/>
    <property type="match status" value="1"/>
</dbReference>
<dbReference type="Gene3D" id="3.40.50.2300">
    <property type="match status" value="1"/>
</dbReference>
<gene>
    <name evidence="19" type="ORF">BDZ85DRAFT_255245</name>
</gene>
<dbReference type="SMART" id="SM00387">
    <property type="entry name" value="HATPase_c"/>
    <property type="match status" value="1"/>
</dbReference>
<evidence type="ECO:0000259" key="16">
    <source>
        <dbReference type="PROSITE" id="PS50011"/>
    </source>
</evidence>
<dbReference type="CDD" id="cd16922">
    <property type="entry name" value="HATPase_EvgS-ArcB-TorS-like"/>
    <property type="match status" value="1"/>
</dbReference>
<dbReference type="FunFam" id="1.10.510.10:FF:000579">
    <property type="entry name" value="Sensor histidine kinase/response regulator, putative"/>
    <property type="match status" value="1"/>
</dbReference>
<dbReference type="PROSITE" id="PS50109">
    <property type="entry name" value="HIS_KIN"/>
    <property type="match status" value="1"/>
</dbReference>
<dbReference type="FunFam" id="3.40.50.2300:FF:000285">
    <property type="entry name" value="Putative sensor histidine kinase/response regulator"/>
    <property type="match status" value="1"/>
</dbReference>
<evidence type="ECO:0000256" key="2">
    <source>
        <dbReference type="ARBA" id="ARBA00004651"/>
    </source>
</evidence>
<keyword evidence="6" id="KW-0808">Transferase</keyword>
<dbReference type="GO" id="GO:0005524">
    <property type="term" value="F:ATP binding"/>
    <property type="evidence" value="ECO:0007669"/>
    <property type="project" value="UniProtKB-KW"/>
</dbReference>
<evidence type="ECO:0000256" key="11">
    <source>
        <dbReference type="ARBA" id="ARBA00022989"/>
    </source>
</evidence>
<dbReference type="InterPro" id="IPR036890">
    <property type="entry name" value="HATPase_C_sf"/>
</dbReference>
<dbReference type="SMART" id="SM00448">
    <property type="entry name" value="REC"/>
    <property type="match status" value="1"/>
</dbReference>
<dbReference type="SUPFAM" id="SSF47384">
    <property type="entry name" value="Homodimeric domain of signal transducing histidine kinase"/>
    <property type="match status" value="1"/>
</dbReference>
<proteinExistence type="predicted"/>
<dbReference type="InterPro" id="IPR004358">
    <property type="entry name" value="Sig_transdc_His_kin-like_C"/>
</dbReference>
<feature type="region of interest" description="Disordered" evidence="15">
    <location>
        <begin position="447"/>
        <end position="479"/>
    </location>
</feature>
<evidence type="ECO:0000313" key="19">
    <source>
        <dbReference type="EMBL" id="KAF2227998.1"/>
    </source>
</evidence>